<name>A0A402B2R6_9CHLR</name>
<dbReference type="PRINTS" id="PR01264">
    <property type="entry name" value="MECHCHANNEL"/>
</dbReference>
<evidence type="ECO:0000313" key="11">
    <source>
        <dbReference type="EMBL" id="GCE25639.1"/>
    </source>
</evidence>
<dbReference type="PANTHER" id="PTHR30266:SF2">
    <property type="entry name" value="LARGE-CONDUCTANCE MECHANOSENSITIVE CHANNEL"/>
    <property type="match status" value="1"/>
</dbReference>
<proteinExistence type="inferred from homology"/>
<keyword evidence="4 10" id="KW-1003">Cell membrane</keyword>
<evidence type="ECO:0000256" key="9">
    <source>
        <dbReference type="ARBA" id="ARBA00023303"/>
    </source>
</evidence>
<dbReference type="InterPro" id="IPR037673">
    <property type="entry name" value="MSC/AndL"/>
</dbReference>
<dbReference type="GO" id="GO:0005886">
    <property type="term" value="C:plasma membrane"/>
    <property type="evidence" value="ECO:0007669"/>
    <property type="project" value="UniProtKB-SubCell"/>
</dbReference>
<keyword evidence="8 10" id="KW-0472">Membrane</keyword>
<keyword evidence="5 10" id="KW-0812">Transmembrane</keyword>
<keyword evidence="9 10" id="KW-0407">Ion channel</keyword>
<evidence type="ECO:0000256" key="7">
    <source>
        <dbReference type="ARBA" id="ARBA00023065"/>
    </source>
</evidence>
<evidence type="ECO:0000256" key="10">
    <source>
        <dbReference type="HAMAP-Rule" id="MF_00115"/>
    </source>
</evidence>
<evidence type="ECO:0000256" key="1">
    <source>
        <dbReference type="ARBA" id="ARBA00004651"/>
    </source>
</evidence>
<gene>
    <name evidence="10" type="primary">mscL</name>
    <name evidence="11" type="ORF">KDA_11230</name>
</gene>
<sequence>MARDLFDRDNLMNYGRRGLQGGLSTLGGFQKFLLRGNVVDLAVGVIIGAAFNNVVQSLVKDLITPLIGLFVQQKNLSSLATKYGEQTFAYGDFINVVLSFILTAAVVYFLVVKPINALHDRYDRLRPKKEEAPTTRECPFCLSEVALKATRCAYCTAQLPPAEGTQAQAAMQS</sequence>
<evidence type="ECO:0000256" key="2">
    <source>
        <dbReference type="ARBA" id="ARBA00007254"/>
    </source>
</evidence>
<dbReference type="PANTHER" id="PTHR30266">
    <property type="entry name" value="MECHANOSENSITIVE CHANNEL MSCL"/>
    <property type="match status" value="1"/>
</dbReference>
<comment type="subcellular location">
    <subcellularLocation>
        <location evidence="1 10">Cell membrane</location>
        <topology evidence="1 10">Multi-pass membrane protein</topology>
    </subcellularLocation>
</comment>
<comment type="subunit">
    <text evidence="10">Homopentamer.</text>
</comment>
<keyword evidence="6 10" id="KW-1133">Transmembrane helix</keyword>
<protein>
    <recommendedName>
        <fullName evidence="10">Large-conductance mechanosensitive channel</fullName>
    </recommendedName>
</protein>
<feature type="transmembrane region" description="Helical" evidence="10">
    <location>
        <begin position="32"/>
        <end position="51"/>
    </location>
</feature>
<evidence type="ECO:0000256" key="5">
    <source>
        <dbReference type="ARBA" id="ARBA00022692"/>
    </source>
</evidence>
<comment type="similarity">
    <text evidence="2 10">Belongs to the MscL family.</text>
</comment>
<dbReference type="GO" id="GO:0008381">
    <property type="term" value="F:mechanosensitive monoatomic ion channel activity"/>
    <property type="evidence" value="ECO:0007669"/>
    <property type="project" value="UniProtKB-UniRule"/>
</dbReference>
<evidence type="ECO:0000256" key="3">
    <source>
        <dbReference type="ARBA" id="ARBA00022448"/>
    </source>
</evidence>
<dbReference type="RefSeq" id="WP_246039086.1">
    <property type="nucleotide sequence ID" value="NZ_BIFT01000001.1"/>
</dbReference>
<evidence type="ECO:0000256" key="8">
    <source>
        <dbReference type="ARBA" id="ARBA00023136"/>
    </source>
</evidence>
<dbReference type="AlphaFoldDB" id="A0A402B2R6"/>
<comment type="caution">
    <text evidence="11">The sequence shown here is derived from an EMBL/GenBank/DDBJ whole genome shotgun (WGS) entry which is preliminary data.</text>
</comment>
<keyword evidence="12" id="KW-1185">Reference proteome</keyword>
<dbReference type="SUPFAM" id="SSF81330">
    <property type="entry name" value="Gated mechanosensitive channel"/>
    <property type="match status" value="1"/>
</dbReference>
<dbReference type="Gene3D" id="1.10.1200.120">
    <property type="entry name" value="Large-conductance mechanosensitive channel, MscL, domain 1"/>
    <property type="match status" value="1"/>
</dbReference>
<comment type="function">
    <text evidence="10">Channel that opens in response to stretch forces in the membrane lipid bilayer. May participate in the regulation of osmotic pressure changes within the cell.</text>
</comment>
<organism evidence="11 12">
    <name type="scientific">Dictyobacter alpinus</name>
    <dbReference type="NCBI Taxonomy" id="2014873"/>
    <lineage>
        <taxon>Bacteria</taxon>
        <taxon>Bacillati</taxon>
        <taxon>Chloroflexota</taxon>
        <taxon>Ktedonobacteria</taxon>
        <taxon>Ktedonobacterales</taxon>
        <taxon>Dictyobacteraceae</taxon>
        <taxon>Dictyobacter</taxon>
    </lineage>
</organism>
<reference evidence="12" key="1">
    <citation type="submission" date="2018-12" db="EMBL/GenBank/DDBJ databases">
        <title>Tengunoibacter tsumagoiensis gen. nov., sp. nov., Dictyobacter kobayashii sp. nov., D. alpinus sp. nov., and D. joshuensis sp. nov. and description of Dictyobacteraceae fam. nov. within the order Ktedonobacterales isolated from Tengu-no-mugimeshi.</title>
        <authorList>
            <person name="Wang C.M."/>
            <person name="Zheng Y."/>
            <person name="Sakai Y."/>
            <person name="Toyoda A."/>
            <person name="Minakuchi Y."/>
            <person name="Abe K."/>
            <person name="Yokota A."/>
            <person name="Yabe S."/>
        </authorList>
    </citation>
    <scope>NUCLEOTIDE SEQUENCE [LARGE SCALE GENOMIC DNA]</scope>
    <source>
        <strain evidence="12">Uno16</strain>
    </source>
</reference>
<dbReference type="Proteomes" id="UP000287171">
    <property type="component" value="Unassembled WGS sequence"/>
</dbReference>
<evidence type="ECO:0000313" key="12">
    <source>
        <dbReference type="Proteomes" id="UP000287171"/>
    </source>
</evidence>
<keyword evidence="3 10" id="KW-0813">Transport</keyword>
<dbReference type="Pfam" id="PF01741">
    <property type="entry name" value="MscL"/>
    <property type="match status" value="1"/>
</dbReference>
<feature type="transmembrane region" description="Helical" evidence="10">
    <location>
        <begin position="93"/>
        <end position="112"/>
    </location>
</feature>
<dbReference type="HAMAP" id="MF_00115">
    <property type="entry name" value="MscL"/>
    <property type="match status" value="1"/>
</dbReference>
<dbReference type="InterPro" id="IPR019823">
    <property type="entry name" value="Mechanosensitive_channel_CS"/>
</dbReference>
<dbReference type="EMBL" id="BIFT01000001">
    <property type="protein sequence ID" value="GCE25639.1"/>
    <property type="molecule type" value="Genomic_DNA"/>
</dbReference>
<keyword evidence="7 10" id="KW-0406">Ion transport</keyword>
<evidence type="ECO:0000256" key="6">
    <source>
        <dbReference type="ARBA" id="ARBA00022989"/>
    </source>
</evidence>
<evidence type="ECO:0000256" key="4">
    <source>
        <dbReference type="ARBA" id="ARBA00022475"/>
    </source>
</evidence>
<dbReference type="PROSITE" id="PS01327">
    <property type="entry name" value="MSCL"/>
    <property type="match status" value="1"/>
</dbReference>
<dbReference type="NCBIfam" id="TIGR00220">
    <property type="entry name" value="mscL"/>
    <property type="match status" value="1"/>
</dbReference>
<dbReference type="InterPro" id="IPR001185">
    <property type="entry name" value="MS_channel"/>
</dbReference>
<dbReference type="InterPro" id="IPR036019">
    <property type="entry name" value="MscL_channel"/>
</dbReference>
<accession>A0A402B2R6</accession>